<keyword evidence="6 20" id="KW-0813">Transport</keyword>
<dbReference type="NCBIfam" id="TIGR00861">
    <property type="entry name" value="MIP"/>
    <property type="match status" value="1"/>
</dbReference>
<keyword evidence="10" id="KW-0677">Repeat</keyword>
<evidence type="ECO:0000256" key="16">
    <source>
        <dbReference type="ARBA" id="ARBA00023273"/>
    </source>
</evidence>
<feature type="transmembrane region" description="Helical" evidence="21">
    <location>
        <begin position="57"/>
        <end position="80"/>
    </location>
</feature>
<keyword evidence="23" id="KW-1185">Reference proteome</keyword>
<dbReference type="Pfam" id="PF00230">
    <property type="entry name" value="MIP"/>
    <property type="match status" value="1"/>
</dbReference>
<keyword evidence="14" id="KW-0564">Palmitate</keyword>
<evidence type="ECO:0000256" key="19">
    <source>
        <dbReference type="ARBA" id="ARBA00046979"/>
    </source>
</evidence>
<dbReference type="PROSITE" id="PS00221">
    <property type="entry name" value="MIP"/>
    <property type="match status" value="1"/>
</dbReference>
<keyword evidence="12 21" id="KW-1133">Transmembrane helix</keyword>
<sequence length="316" mass="34627">MEAIYRCRMTVLQKLRTRSIRMAIGEFLATLIFVLFSLGSTINWAIAEEQVHPASQLLISVCFGLSAAIIVRCFCNISGAHINPAVTLSMAFAGKLGVPRAFVLICAQCLGATTGSAILFALTPNAVRGNLGTTWLRPGLTVFQGFVVELLITFQMIFIVFATCDPNSYNLQSSAAMSIGISVTIGHLFAIPYTGASMNPARSLGPAIVTGEWNNHWMYWLGPILGGIIAASLYKHFLDPDLETPASEGERAPKMLLEEVEPVMTFNMEMKDLTEDPESCNIVVDIEMCDHNRLDAFDIIEEKLANDSVIQQQEEE</sequence>
<keyword evidence="13 21" id="KW-0472">Membrane</keyword>
<dbReference type="InterPro" id="IPR022357">
    <property type="entry name" value="MIP_CS"/>
</dbReference>
<dbReference type="AlphaFoldDB" id="A0AAD7WWI5"/>
<dbReference type="InterPro" id="IPR000425">
    <property type="entry name" value="MIP"/>
</dbReference>
<dbReference type="SUPFAM" id="SSF81338">
    <property type="entry name" value="Aquaporin-like"/>
    <property type="match status" value="1"/>
</dbReference>
<comment type="similarity">
    <text evidence="5 20">Belongs to the MIP/aquaporin (TC 1.A.8) family.</text>
</comment>
<feature type="transmembrane region" description="Helical" evidence="21">
    <location>
        <begin position="175"/>
        <end position="196"/>
    </location>
</feature>
<keyword evidence="11" id="KW-0967">Endosome</keyword>
<evidence type="ECO:0000256" key="1">
    <source>
        <dbReference type="ARBA" id="ARBA00004316"/>
    </source>
</evidence>
<keyword evidence="7" id="KW-1003">Cell membrane</keyword>
<evidence type="ECO:0000256" key="4">
    <source>
        <dbReference type="ARBA" id="ARBA00004608"/>
    </source>
</evidence>
<dbReference type="Proteomes" id="UP001221898">
    <property type="component" value="Unassembled WGS sequence"/>
</dbReference>
<evidence type="ECO:0000256" key="5">
    <source>
        <dbReference type="ARBA" id="ARBA00006175"/>
    </source>
</evidence>
<gene>
    <name evidence="22" type="ORF">AAFF_G00144480</name>
</gene>
<keyword evidence="17" id="KW-0449">Lipoprotein</keyword>
<keyword evidence="9 20" id="KW-0812">Transmembrane</keyword>
<evidence type="ECO:0000256" key="11">
    <source>
        <dbReference type="ARBA" id="ARBA00022753"/>
    </source>
</evidence>
<dbReference type="GO" id="GO:0016323">
    <property type="term" value="C:basolateral plasma membrane"/>
    <property type="evidence" value="ECO:0007669"/>
    <property type="project" value="UniProtKB-SubCell"/>
</dbReference>
<dbReference type="EMBL" id="JAINUG010000020">
    <property type="protein sequence ID" value="KAJ8412181.1"/>
    <property type="molecule type" value="Genomic_DNA"/>
</dbReference>
<dbReference type="GO" id="GO:0015250">
    <property type="term" value="F:water channel activity"/>
    <property type="evidence" value="ECO:0007669"/>
    <property type="project" value="TreeGrafter"/>
</dbReference>
<evidence type="ECO:0000313" key="23">
    <source>
        <dbReference type="Proteomes" id="UP001221898"/>
    </source>
</evidence>
<dbReference type="Gene3D" id="1.20.1080.10">
    <property type="entry name" value="Glycerol uptake facilitator protein"/>
    <property type="match status" value="1"/>
</dbReference>
<dbReference type="GO" id="GO:0042383">
    <property type="term" value="C:sarcolemma"/>
    <property type="evidence" value="ECO:0007669"/>
    <property type="project" value="UniProtKB-SubCell"/>
</dbReference>
<dbReference type="CDD" id="cd00333">
    <property type="entry name" value="MIP"/>
    <property type="match status" value="1"/>
</dbReference>
<reference evidence="22" key="1">
    <citation type="journal article" date="2023" name="Science">
        <title>Genome structures resolve the early diversification of teleost fishes.</title>
        <authorList>
            <person name="Parey E."/>
            <person name="Louis A."/>
            <person name="Montfort J."/>
            <person name="Bouchez O."/>
            <person name="Roques C."/>
            <person name="Iampietro C."/>
            <person name="Lluch J."/>
            <person name="Castinel A."/>
            <person name="Donnadieu C."/>
            <person name="Desvignes T."/>
            <person name="Floi Bucao C."/>
            <person name="Jouanno E."/>
            <person name="Wen M."/>
            <person name="Mejri S."/>
            <person name="Dirks R."/>
            <person name="Jansen H."/>
            <person name="Henkel C."/>
            <person name="Chen W.J."/>
            <person name="Zahm M."/>
            <person name="Cabau C."/>
            <person name="Klopp C."/>
            <person name="Thompson A.W."/>
            <person name="Robinson-Rechavi M."/>
            <person name="Braasch I."/>
            <person name="Lecointre G."/>
            <person name="Bobe J."/>
            <person name="Postlethwait J.H."/>
            <person name="Berthelot C."/>
            <person name="Roest Crollius H."/>
            <person name="Guiguen Y."/>
        </authorList>
    </citation>
    <scope>NUCLEOTIDE SEQUENCE</scope>
    <source>
        <strain evidence="22">NC1722</strain>
    </source>
</reference>
<evidence type="ECO:0000256" key="3">
    <source>
        <dbReference type="ARBA" id="ARBA00004554"/>
    </source>
</evidence>
<organism evidence="22 23">
    <name type="scientific">Aldrovandia affinis</name>
    <dbReference type="NCBI Taxonomy" id="143900"/>
    <lineage>
        <taxon>Eukaryota</taxon>
        <taxon>Metazoa</taxon>
        <taxon>Chordata</taxon>
        <taxon>Craniata</taxon>
        <taxon>Vertebrata</taxon>
        <taxon>Euteleostomi</taxon>
        <taxon>Actinopterygii</taxon>
        <taxon>Neopterygii</taxon>
        <taxon>Teleostei</taxon>
        <taxon>Notacanthiformes</taxon>
        <taxon>Halosauridae</taxon>
        <taxon>Aldrovandia</taxon>
    </lineage>
</organism>
<dbReference type="PRINTS" id="PR00783">
    <property type="entry name" value="MINTRINSICP"/>
</dbReference>
<comment type="caution">
    <text evidence="22">The sequence shown here is derived from an EMBL/GenBank/DDBJ whole genome shotgun (WGS) entry which is preliminary data.</text>
</comment>
<evidence type="ECO:0000256" key="14">
    <source>
        <dbReference type="ARBA" id="ARBA00023139"/>
    </source>
</evidence>
<name>A0AAD7WWI5_9TELE</name>
<dbReference type="InterPro" id="IPR023271">
    <property type="entry name" value="Aquaporin-like"/>
</dbReference>
<dbReference type="InterPro" id="IPR034294">
    <property type="entry name" value="Aquaporin_transptr"/>
</dbReference>
<feature type="transmembrane region" description="Helical" evidence="21">
    <location>
        <begin position="101"/>
        <end position="122"/>
    </location>
</feature>
<evidence type="ECO:0000256" key="13">
    <source>
        <dbReference type="ARBA" id="ARBA00023136"/>
    </source>
</evidence>
<dbReference type="GO" id="GO:0042995">
    <property type="term" value="C:cell projection"/>
    <property type="evidence" value="ECO:0007669"/>
    <property type="project" value="UniProtKB-SubCell"/>
</dbReference>
<evidence type="ECO:0000256" key="2">
    <source>
        <dbReference type="ARBA" id="ARBA00004415"/>
    </source>
</evidence>
<feature type="transmembrane region" description="Helical" evidence="21">
    <location>
        <begin position="216"/>
        <end position="234"/>
    </location>
</feature>
<keyword evidence="8" id="KW-0597">Phosphoprotein</keyword>
<proteinExistence type="inferred from homology"/>
<dbReference type="GO" id="GO:0010008">
    <property type="term" value="C:endosome membrane"/>
    <property type="evidence" value="ECO:0007669"/>
    <property type="project" value="UniProtKB-SubCell"/>
</dbReference>
<keyword evidence="15" id="KW-0325">Glycoprotein</keyword>
<feature type="transmembrane region" description="Helical" evidence="21">
    <location>
        <begin position="142"/>
        <end position="163"/>
    </location>
</feature>
<keyword evidence="16" id="KW-0966">Cell projection</keyword>
<evidence type="ECO:0000256" key="12">
    <source>
        <dbReference type="ARBA" id="ARBA00022989"/>
    </source>
</evidence>
<evidence type="ECO:0000313" key="22">
    <source>
        <dbReference type="EMBL" id="KAJ8412181.1"/>
    </source>
</evidence>
<evidence type="ECO:0000256" key="18">
    <source>
        <dbReference type="ARBA" id="ARBA00040878"/>
    </source>
</evidence>
<dbReference type="PANTHER" id="PTHR19139:SF34">
    <property type="entry name" value="AQUAPORIN-4"/>
    <property type="match status" value="1"/>
</dbReference>
<evidence type="ECO:0000256" key="21">
    <source>
        <dbReference type="SAM" id="Phobius"/>
    </source>
</evidence>
<dbReference type="PANTHER" id="PTHR19139">
    <property type="entry name" value="AQUAPORIN TRANSPORTER"/>
    <property type="match status" value="1"/>
</dbReference>
<evidence type="ECO:0000256" key="20">
    <source>
        <dbReference type="RuleBase" id="RU000477"/>
    </source>
</evidence>
<evidence type="ECO:0000256" key="9">
    <source>
        <dbReference type="ARBA" id="ARBA00022692"/>
    </source>
</evidence>
<protein>
    <recommendedName>
        <fullName evidence="18">Aquaporin-4</fullName>
    </recommendedName>
</protein>
<evidence type="ECO:0000256" key="15">
    <source>
        <dbReference type="ARBA" id="ARBA00023180"/>
    </source>
</evidence>
<evidence type="ECO:0000256" key="10">
    <source>
        <dbReference type="ARBA" id="ARBA00022737"/>
    </source>
</evidence>
<evidence type="ECO:0000256" key="8">
    <source>
        <dbReference type="ARBA" id="ARBA00022553"/>
    </source>
</evidence>
<evidence type="ECO:0000256" key="17">
    <source>
        <dbReference type="ARBA" id="ARBA00023288"/>
    </source>
</evidence>
<evidence type="ECO:0000256" key="6">
    <source>
        <dbReference type="ARBA" id="ARBA00022448"/>
    </source>
</evidence>
<accession>A0AAD7WWI5</accession>
<comment type="subcellular location">
    <subcellularLocation>
        <location evidence="3">Basolateral cell membrane</location>
        <topology evidence="3">Multi-pass membrane protein</topology>
    </subcellularLocation>
    <subcellularLocation>
        <location evidence="2">Cell membrane</location>
        <location evidence="2">Sarcolemma</location>
        <topology evidence="2">Multi-pass membrane protein</topology>
    </subcellularLocation>
    <subcellularLocation>
        <location evidence="1">Cell projection</location>
    </subcellularLocation>
    <subcellularLocation>
        <location evidence="4">Endosome membrane</location>
    </subcellularLocation>
</comment>
<evidence type="ECO:0000256" key="7">
    <source>
        <dbReference type="ARBA" id="ARBA00022475"/>
    </source>
</evidence>
<comment type="subunit">
    <text evidence="19">Homotetramer. The tetramers can form oligomeric arrays in membranes. The size of the oligomers differs between tissues and is smaller in skeletal muscle than in brain. Interaction between AQP4 oligomeric arrays in close-by cells can contribute to cell-cell adhesion. Part of a complex containing MLC1, TRPV4, HEPACAM and ATP1B1.</text>
</comment>